<dbReference type="EMBL" id="KQ460883">
    <property type="protein sequence ID" value="KPJ11123.1"/>
    <property type="molecule type" value="Genomic_DNA"/>
</dbReference>
<protein>
    <submittedName>
        <fullName evidence="2">Uncharacterized protein</fullName>
    </submittedName>
</protein>
<accession>A0A194R000</accession>
<dbReference type="InParanoid" id="A0A194R000"/>
<dbReference type="STRING" id="76193.A0A194R000"/>
<feature type="compositionally biased region" description="Polar residues" evidence="1">
    <location>
        <begin position="270"/>
        <end position="280"/>
    </location>
</feature>
<feature type="region of interest" description="Disordered" evidence="1">
    <location>
        <begin position="270"/>
        <end position="316"/>
    </location>
</feature>
<evidence type="ECO:0000313" key="3">
    <source>
        <dbReference type="Proteomes" id="UP000053240"/>
    </source>
</evidence>
<name>A0A194R000_PAPMA</name>
<sequence length="363" mass="41992">MNNLWTRSIPVWRAAEALRGRGGERSMVGETFIENEWAARVGEQLIKPSSPACAVVVSRTRPYSHTKCKMCNILQSGWRSWVALLGYLIIQATAYPMQSWPMYPQTPREYHDDDYYYAPKEQYYYDAPAMNTPEVYGQIPYSYYYDPYVNFANEAPERQDERLASLPIGQETWFESDSNPRWRSSDIDDVNAAFLDNLILTQMAQDAQRRRENARAAFSNVDYEDKDNEDEDVRELKALAGKPLYHVPKTAPKYEDDDYQADDGFINWNGNKRSATTSRPTPMEESNVGQKEVAVPRPAKTNNNRVHQSFHEKRTSPYYQTITQLLENKSHKATKGRRIEKRFVAGDTDLVMELRGLKHRIAT</sequence>
<gene>
    <name evidence="2" type="ORF">RR48_14762</name>
</gene>
<dbReference type="Proteomes" id="UP000053240">
    <property type="component" value="Unassembled WGS sequence"/>
</dbReference>
<keyword evidence="3" id="KW-1185">Reference proteome</keyword>
<dbReference type="AlphaFoldDB" id="A0A194R000"/>
<evidence type="ECO:0000313" key="2">
    <source>
        <dbReference type="EMBL" id="KPJ11123.1"/>
    </source>
</evidence>
<proteinExistence type="predicted"/>
<reference evidence="2 3" key="1">
    <citation type="journal article" date="2015" name="Nat. Commun.">
        <title>Outbred genome sequencing and CRISPR/Cas9 gene editing in butterflies.</title>
        <authorList>
            <person name="Li X."/>
            <person name="Fan D."/>
            <person name="Zhang W."/>
            <person name="Liu G."/>
            <person name="Zhang L."/>
            <person name="Zhao L."/>
            <person name="Fang X."/>
            <person name="Chen L."/>
            <person name="Dong Y."/>
            <person name="Chen Y."/>
            <person name="Ding Y."/>
            <person name="Zhao R."/>
            <person name="Feng M."/>
            <person name="Zhu Y."/>
            <person name="Feng Y."/>
            <person name="Jiang X."/>
            <person name="Zhu D."/>
            <person name="Xiang H."/>
            <person name="Feng X."/>
            <person name="Li S."/>
            <person name="Wang J."/>
            <person name="Zhang G."/>
            <person name="Kronforst M.R."/>
            <person name="Wang W."/>
        </authorList>
    </citation>
    <scope>NUCLEOTIDE SEQUENCE [LARGE SCALE GENOMIC DNA]</scope>
    <source>
        <strain evidence="2">Ya'a_city_454_Pm</strain>
        <tissue evidence="2">Whole body</tissue>
    </source>
</reference>
<organism evidence="2 3">
    <name type="scientific">Papilio machaon</name>
    <name type="common">Old World swallowtail butterfly</name>
    <dbReference type="NCBI Taxonomy" id="76193"/>
    <lineage>
        <taxon>Eukaryota</taxon>
        <taxon>Metazoa</taxon>
        <taxon>Ecdysozoa</taxon>
        <taxon>Arthropoda</taxon>
        <taxon>Hexapoda</taxon>
        <taxon>Insecta</taxon>
        <taxon>Pterygota</taxon>
        <taxon>Neoptera</taxon>
        <taxon>Endopterygota</taxon>
        <taxon>Lepidoptera</taxon>
        <taxon>Glossata</taxon>
        <taxon>Ditrysia</taxon>
        <taxon>Papilionoidea</taxon>
        <taxon>Papilionidae</taxon>
        <taxon>Papilioninae</taxon>
        <taxon>Papilio</taxon>
    </lineage>
</organism>
<evidence type="ECO:0000256" key="1">
    <source>
        <dbReference type="SAM" id="MobiDB-lite"/>
    </source>
</evidence>